<dbReference type="Pfam" id="PF11372">
    <property type="entry name" value="DUF3173"/>
    <property type="match status" value="1"/>
</dbReference>
<evidence type="ECO:0008006" key="3">
    <source>
        <dbReference type="Google" id="ProtNLM"/>
    </source>
</evidence>
<reference evidence="1 2" key="1">
    <citation type="submission" date="2011-01" db="EMBL/GenBank/DDBJ databases">
        <authorList>
            <person name="Muzny D."/>
            <person name="Qin X."/>
            <person name="Buhay C."/>
            <person name="Dugan-Rocha S."/>
            <person name="Ding Y."/>
            <person name="Chen G."/>
            <person name="Hawes A."/>
            <person name="Holder M."/>
            <person name="Jhangiani S."/>
            <person name="Johnson A."/>
            <person name="Khan Z."/>
            <person name="Li Z."/>
            <person name="Liu W."/>
            <person name="Liu X."/>
            <person name="Perez L."/>
            <person name="Shen H."/>
            <person name="Wang Q."/>
            <person name="Watt J."/>
            <person name="Xi L."/>
            <person name="Xin Y."/>
            <person name="Zhou J."/>
            <person name="Deng J."/>
            <person name="Jiang H."/>
            <person name="Liu Y."/>
            <person name="Qu J."/>
            <person name="Song X.-Z."/>
            <person name="Zhang L."/>
            <person name="Villasana D."/>
            <person name="Johnson A."/>
            <person name="Liu J."/>
            <person name="Liyanage D."/>
            <person name="Lorensuhewa L."/>
            <person name="Robinson T."/>
            <person name="Song A."/>
            <person name="Song B.-B."/>
            <person name="Dinh H."/>
            <person name="Thornton R."/>
            <person name="Coyle M."/>
            <person name="Francisco L."/>
            <person name="Jackson L."/>
            <person name="Javaid M."/>
            <person name="Korchina V."/>
            <person name="Kovar C."/>
            <person name="Mata R."/>
            <person name="Mathew T."/>
            <person name="Ngo R."/>
            <person name="Nguyen L."/>
            <person name="Nguyen N."/>
            <person name="Okwuonu G."/>
            <person name="Ongeri F."/>
            <person name="Pham C."/>
            <person name="Simmons D."/>
            <person name="Wilczek-Boney K."/>
            <person name="Hale W."/>
            <person name="Jakkamsetti A."/>
            <person name="Pham P."/>
            <person name="Ruth R."/>
            <person name="San Lucas F."/>
            <person name="Warren J."/>
            <person name="Zhang J."/>
            <person name="Zhao Z."/>
            <person name="Zhou C."/>
            <person name="Zhu D."/>
            <person name="Lee S."/>
            <person name="Bess C."/>
            <person name="Blankenburg K."/>
            <person name="Forbes L."/>
            <person name="Fu Q."/>
            <person name="Gubbala S."/>
            <person name="Hirani K."/>
            <person name="Jayaseelan J.C."/>
            <person name="Lara F."/>
            <person name="Munidasa M."/>
            <person name="Palculict T."/>
            <person name="Patil S."/>
            <person name="Pu L.-L."/>
            <person name="Saada N."/>
            <person name="Tang L."/>
            <person name="Weissenberger G."/>
            <person name="Zhu Y."/>
            <person name="Hemphill L."/>
            <person name="Shang Y."/>
            <person name="Youmans B."/>
            <person name="Ayvaz T."/>
            <person name="Ross M."/>
            <person name="Santibanez J."/>
            <person name="Aqrawi P."/>
            <person name="Gross S."/>
            <person name="Joshi V."/>
            <person name="Fowler G."/>
            <person name="Nazareth L."/>
            <person name="Reid J."/>
            <person name="Worley K."/>
            <person name="Petrosino J."/>
            <person name="Highlander S."/>
            <person name="Gibbs R."/>
        </authorList>
    </citation>
    <scope>NUCLEOTIDE SEQUENCE [LARGE SCALE GENOMIC DNA]</scope>
    <source>
        <strain evidence="1 2">MM4-1A</strain>
    </source>
</reference>
<gene>
    <name evidence="1" type="ORF">HMPREF0536_11597</name>
</gene>
<dbReference type="RefSeq" id="WP_003668985.1">
    <property type="nucleotide sequence ID" value="NZ_ACGX02000007.1"/>
</dbReference>
<name>A0A828RCS7_LIMRT</name>
<comment type="caution">
    <text evidence="1">The sequence shown here is derived from an EMBL/GenBank/DDBJ whole genome shotgun (WGS) entry which is preliminary data.</text>
</comment>
<dbReference type="InterPro" id="IPR021512">
    <property type="entry name" value="DUF3173"/>
</dbReference>
<organism evidence="1 2">
    <name type="scientific">Limosilactobacillus reuteri MM4-1A</name>
    <dbReference type="NCBI Taxonomy" id="548485"/>
    <lineage>
        <taxon>Bacteria</taxon>
        <taxon>Bacillati</taxon>
        <taxon>Bacillota</taxon>
        <taxon>Bacilli</taxon>
        <taxon>Lactobacillales</taxon>
        <taxon>Lactobacillaceae</taxon>
        <taxon>Limosilactobacillus</taxon>
    </lineage>
</organism>
<dbReference type="Proteomes" id="UP000004335">
    <property type="component" value="Unassembled WGS sequence"/>
</dbReference>
<protein>
    <recommendedName>
        <fullName evidence="3">DUF3173 domain-containing protein</fullName>
    </recommendedName>
</protein>
<dbReference type="EMBL" id="ACGX02000007">
    <property type="protein sequence ID" value="EGC14460.1"/>
    <property type="molecule type" value="Genomic_DNA"/>
</dbReference>
<evidence type="ECO:0000313" key="1">
    <source>
        <dbReference type="EMBL" id="EGC14460.1"/>
    </source>
</evidence>
<proteinExistence type="predicted"/>
<dbReference type="AlphaFoldDB" id="A0A828RCS7"/>
<accession>A0A828RCS7</accession>
<evidence type="ECO:0000313" key="2">
    <source>
        <dbReference type="Proteomes" id="UP000004335"/>
    </source>
</evidence>
<sequence>MKPMVNYKDLIRLGFKEHQARDIIHQAKINLVEQGLPLYNGKRIGVVPVRAVEKIVGFPLLKDGNDSIGKD</sequence>